<keyword evidence="1" id="KW-0472">Membrane</keyword>
<evidence type="ECO:0000313" key="4">
    <source>
        <dbReference type="Proteomes" id="UP000494206"/>
    </source>
</evidence>
<feature type="transmembrane region" description="Helical" evidence="1">
    <location>
        <begin position="167"/>
        <end position="186"/>
    </location>
</feature>
<keyword evidence="1" id="KW-0812">Transmembrane</keyword>
<feature type="transmembrane region" description="Helical" evidence="1">
    <location>
        <begin position="207"/>
        <end position="227"/>
    </location>
</feature>
<dbReference type="InterPro" id="IPR052728">
    <property type="entry name" value="O2_lipid_transport_reg"/>
</dbReference>
<evidence type="ECO:0000256" key="1">
    <source>
        <dbReference type="SAM" id="Phobius"/>
    </source>
</evidence>
<sequence>MPIFLSPALDNDSCQYNYWLNLLYIDNIVDTAHICYVISWYLATDLQIYLFTPILLLSFANFGAVKGFITASIVFLISTGFNAFQMLAWHFPPTQYQFGPKDSRYNSQKRYDLWNYYNPLIRCQIYVMGFVWIDRLLWVISLSSMLFVIMILQNYTSGNLWTPMENMMYSCFSRVVWGLALSWVIFSTYCRKGIINDFMSLPIWTPLARLSFCAYLIHIMVVAYFFGKTYSEIYFTTLPLFFVETVIPITVITFAIATLWSAMFELPFAKV</sequence>
<dbReference type="Pfam" id="PF01757">
    <property type="entry name" value="Acyl_transf_3"/>
    <property type="match status" value="1"/>
</dbReference>
<feature type="domain" description="Acyltransferase 3" evidence="2">
    <location>
        <begin position="27"/>
        <end position="256"/>
    </location>
</feature>
<reference evidence="3 4" key="1">
    <citation type="submission" date="2020-04" db="EMBL/GenBank/DDBJ databases">
        <authorList>
            <person name="Laetsch R D."/>
            <person name="Stevens L."/>
            <person name="Kumar S."/>
            <person name="Blaxter L. M."/>
        </authorList>
    </citation>
    <scope>NUCLEOTIDE SEQUENCE [LARGE SCALE GENOMIC DNA]</scope>
</reference>
<dbReference type="Proteomes" id="UP000494206">
    <property type="component" value="Unassembled WGS sequence"/>
</dbReference>
<protein>
    <recommendedName>
        <fullName evidence="2">Acyltransferase 3 domain-containing protein</fullName>
    </recommendedName>
</protein>
<feature type="transmembrane region" description="Helical" evidence="1">
    <location>
        <begin position="48"/>
        <end position="77"/>
    </location>
</feature>
<gene>
    <name evidence="3" type="ORF">CBOVIS_LOCUS916</name>
</gene>
<accession>A0A8S1ECU8</accession>
<proteinExistence type="predicted"/>
<dbReference type="PANTHER" id="PTHR11161:SF55">
    <property type="entry name" value="NOSE RESISTANT-TO-FLUOXETINE PROTEIN N-TERMINAL DOMAIN-CONTAINING PROTEIN"/>
    <property type="match status" value="1"/>
</dbReference>
<evidence type="ECO:0000313" key="3">
    <source>
        <dbReference type="EMBL" id="CAB3397520.1"/>
    </source>
</evidence>
<organism evidence="3 4">
    <name type="scientific">Caenorhabditis bovis</name>
    <dbReference type="NCBI Taxonomy" id="2654633"/>
    <lineage>
        <taxon>Eukaryota</taxon>
        <taxon>Metazoa</taxon>
        <taxon>Ecdysozoa</taxon>
        <taxon>Nematoda</taxon>
        <taxon>Chromadorea</taxon>
        <taxon>Rhabditida</taxon>
        <taxon>Rhabditina</taxon>
        <taxon>Rhabditomorpha</taxon>
        <taxon>Rhabditoidea</taxon>
        <taxon>Rhabditidae</taxon>
        <taxon>Peloderinae</taxon>
        <taxon>Caenorhabditis</taxon>
    </lineage>
</organism>
<dbReference type="EMBL" id="CADEPM010000001">
    <property type="protein sequence ID" value="CAB3397520.1"/>
    <property type="molecule type" value="Genomic_DNA"/>
</dbReference>
<dbReference type="InterPro" id="IPR002656">
    <property type="entry name" value="Acyl_transf_3_dom"/>
</dbReference>
<dbReference type="AlphaFoldDB" id="A0A8S1ECU8"/>
<name>A0A8S1ECU8_9PELO</name>
<feature type="transmembrane region" description="Helical" evidence="1">
    <location>
        <begin position="233"/>
        <end position="260"/>
    </location>
</feature>
<keyword evidence="4" id="KW-1185">Reference proteome</keyword>
<evidence type="ECO:0000259" key="2">
    <source>
        <dbReference type="Pfam" id="PF01757"/>
    </source>
</evidence>
<dbReference type="GO" id="GO:0016747">
    <property type="term" value="F:acyltransferase activity, transferring groups other than amino-acyl groups"/>
    <property type="evidence" value="ECO:0007669"/>
    <property type="project" value="InterPro"/>
</dbReference>
<dbReference type="OrthoDB" id="207378at2759"/>
<dbReference type="PANTHER" id="PTHR11161">
    <property type="entry name" value="O-ACYLTRANSFERASE"/>
    <property type="match status" value="1"/>
</dbReference>
<keyword evidence="1" id="KW-1133">Transmembrane helix</keyword>
<feature type="transmembrane region" description="Helical" evidence="1">
    <location>
        <begin position="136"/>
        <end position="155"/>
    </location>
</feature>
<comment type="caution">
    <text evidence="3">The sequence shown here is derived from an EMBL/GenBank/DDBJ whole genome shotgun (WGS) entry which is preliminary data.</text>
</comment>